<evidence type="ECO:0000313" key="4">
    <source>
        <dbReference type="Proteomes" id="UP001190700"/>
    </source>
</evidence>
<dbReference type="InterPro" id="IPR028939">
    <property type="entry name" value="P5C_Rdtase_cat_N"/>
</dbReference>
<evidence type="ECO:0000259" key="2">
    <source>
        <dbReference type="Pfam" id="PF03807"/>
    </source>
</evidence>
<sequence length="294" mass="31655">MSGELWGEWPKWGDDGRWGKWGQPKEQSLTQPPAQSTPHPGIGVRSPNATGPLPTIAFIGGTGRMGVHLCAAWAAAGYDVTMCSRSKEKAQKIVDELLAGRGYEEKVMQGAISVPPCPADGWKLRAGTNDDAADADLIVLGTVYEQAWAMLEAIAPKIRGKGKLILDMTNPFLKRPDGYGSGLPADGPQSGIEVHKQRLADDSVRWVGAYKSVLWSLVLPTGPKNPDRPDIEVFGDPEAVAVVSELILMHGWRPVVRGGLEVASDHEGGIPSLSKIMGNIYREFTLGEKLSVGW</sequence>
<organism evidence="3 4">
    <name type="scientific">Cymbomonas tetramitiformis</name>
    <dbReference type="NCBI Taxonomy" id="36881"/>
    <lineage>
        <taxon>Eukaryota</taxon>
        <taxon>Viridiplantae</taxon>
        <taxon>Chlorophyta</taxon>
        <taxon>Pyramimonadophyceae</taxon>
        <taxon>Pyramimonadales</taxon>
        <taxon>Pyramimonadaceae</taxon>
        <taxon>Cymbomonas</taxon>
    </lineage>
</organism>
<feature type="compositionally biased region" description="Polar residues" evidence="1">
    <location>
        <begin position="25"/>
        <end position="38"/>
    </location>
</feature>
<evidence type="ECO:0000313" key="3">
    <source>
        <dbReference type="EMBL" id="KAK3281045.1"/>
    </source>
</evidence>
<dbReference type="Gene3D" id="3.40.50.720">
    <property type="entry name" value="NAD(P)-binding Rossmann-like Domain"/>
    <property type="match status" value="1"/>
</dbReference>
<dbReference type="Pfam" id="PF03807">
    <property type="entry name" value="F420_oxidored"/>
    <property type="match status" value="1"/>
</dbReference>
<protein>
    <recommendedName>
        <fullName evidence="2">Pyrroline-5-carboxylate reductase catalytic N-terminal domain-containing protein</fullName>
    </recommendedName>
</protein>
<reference evidence="3 4" key="1">
    <citation type="journal article" date="2015" name="Genome Biol. Evol.">
        <title>Comparative Genomics of a Bacterivorous Green Alga Reveals Evolutionary Causalities and Consequences of Phago-Mixotrophic Mode of Nutrition.</title>
        <authorList>
            <person name="Burns J.A."/>
            <person name="Paasch A."/>
            <person name="Narechania A."/>
            <person name="Kim E."/>
        </authorList>
    </citation>
    <scope>NUCLEOTIDE SEQUENCE [LARGE SCALE GENOMIC DNA]</scope>
    <source>
        <strain evidence="3 4">PLY_AMNH</strain>
    </source>
</reference>
<gene>
    <name evidence="3" type="ORF">CYMTET_11146</name>
</gene>
<comment type="caution">
    <text evidence="3">The sequence shown here is derived from an EMBL/GenBank/DDBJ whole genome shotgun (WGS) entry which is preliminary data.</text>
</comment>
<dbReference type="SUPFAM" id="SSF51735">
    <property type="entry name" value="NAD(P)-binding Rossmann-fold domains"/>
    <property type="match status" value="1"/>
</dbReference>
<keyword evidence="4" id="KW-1185">Reference proteome</keyword>
<name>A0AAE0LDR9_9CHLO</name>
<feature type="domain" description="Pyrroline-5-carboxylate reductase catalytic N-terminal" evidence="2">
    <location>
        <begin position="55"/>
        <end position="171"/>
    </location>
</feature>
<dbReference type="Proteomes" id="UP001190700">
    <property type="component" value="Unassembled WGS sequence"/>
</dbReference>
<evidence type="ECO:0000256" key="1">
    <source>
        <dbReference type="SAM" id="MobiDB-lite"/>
    </source>
</evidence>
<feature type="region of interest" description="Disordered" evidence="1">
    <location>
        <begin position="1"/>
        <end position="47"/>
    </location>
</feature>
<dbReference type="AlphaFoldDB" id="A0AAE0LDR9"/>
<proteinExistence type="predicted"/>
<dbReference type="InterPro" id="IPR036291">
    <property type="entry name" value="NAD(P)-bd_dom_sf"/>
</dbReference>
<dbReference type="EMBL" id="LGRX02004070">
    <property type="protein sequence ID" value="KAK3281045.1"/>
    <property type="molecule type" value="Genomic_DNA"/>
</dbReference>
<accession>A0AAE0LDR9</accession>